<dbReference type="Pfam" id="PF13650">
    <property type="entry name" value="Asp_protease_2"/>
    <property type="match status" value="1"/>
</dbReference>
<dbReference type="PANTHER" id="PTHR36943">
    <property type="entry name" value="CCHC-TYPE DOMAIN-CONTAINING PROTEIN"/>
    <property type="match status" value="1"/>
</dbReference>
<dbReference type="Proteomes" id="UP000050792">
    <property type="component" value="Unassembled WGS sequence"/>
</dbReference>
<protein>
    <recommendedName>
        <fullName evidence="1">DUF7083 domain-containing protein</fullName>
    </recommendedName>
</protein>
<dbReference type="WBParaSite" id="SRDH1_14230.1">
    <property type="protein sequence ID" value="SRDH1_14230.1"/>
    <property type="gene ID" value="SRDH1_14230"/>
</dbReference>
<evidence type="ECO:0000313" key="3">
    <source>
        <dbReference type="WBParaSite" id="SRDH1_14230.1"/>
    </source>
</evidence>
<reference evidence="3" key="2">
    <citation type="submission" date="2023-11" db="UniProtKB">
        <authorList>
            <consortium name="WormBaseParasite"/>
        </authorList>
    </citation>
    <scope>IDENTIFICATION</scope>
</reference>
<dbReference type="Pfam" id="PF23309">
    <property type="entry name" value="DUF7083"/>
    <property type="match status" value="1"/>
</dbReference>
<reference evidence="2" key="1">
    <citation type="submission" date="2022-06" db="EMBL/GenBank/DDBJ databases">
        <authorList>
            <person name="Berger JAMES D."/>
            <person name="Berger JAMES D."/>
        </authorList>
    </citation>
    <scope>NUCLEOTIDE SEQUENCE [LARGE SCALE GENOMIC DNA]</scope>
</reference>
<dbReference type="PANTHER" id="PTHR36943:SF1">
    <property type="entry name" value="CCHC-TYPE DOMAIN-CONTAINING PROTEIN"/>
    <property type="match status" value="1"/>
</dbReference>
<dbReference type="SUPFAM" id="SSF50630">
    <property type="entry name" value="Acid proteases"/>
    <property type="match status" value="1"/>
</dbReference>
<name>A0AA85EM39_9TREM</name>
<organism evidence="2 3">
    <name type="scientific">Schistosoma rodhaini</name>
    <dbReference type="NCBI Taxonomy" id="6188"/>
    <lineage>
        <taxon>Eukaryota</taxon>
        <taxon>Metazoa</taxon>
        <taxon>Spiralia</taxon>
        <taxon>Lophotrochozoa</taxon>
        <taxon>Platyhelminthes</taxon>
        <taxon>Trematoda</taxon>
        <taxon>Digenea</taxon>
        <taxon>Strigeidida</taxon>
        <taxon>Schistosomatoidea</taxon>
        <taxon>Schistosomatidae</taxon>
        <taxon>Schistosoma</taxon>
    </lineage>
</organism>
<keyword evidence="2" id="KW-1185">Reference proteome</keyword>
<dbReference type="InterPro" id="IPR021109">
    <property type="entry name" value="Peptidase_aspartic_dom_sf"/>
</dbReference>
<accession>A0AA85EM39</accession>
<proteinExistence type="predicted"/>
<dbReference type="AlphaFoldDB" id="A0AA85EM39"/>
<dbReference type="InterPro" id="IPR055510">
    <property type="entry name" value="DUF7083"/>
</dbReference>
<evidence type="ECO:0000313" key="2">
    <source>
        <dbReference type="Proteomes" id="UP000050792"/>
    </source>
</evidence>
<feature type="domain" description="DUF7083" evidence="1">
    <location>
        <begin position="55"/>
        <end position="140"/>
    </location>
</feature>
<sequence>MTMSISLEQFEAYMERQEKRFEQSQIRVMEALMQKLCMSQQNSAAGEFQVSHTHSVINAIHEFNFDGAAGVTFNSWFKKYEDLFHIDLCRLDDASKVRILLRKLGTTEHERYSNFILPKNPRDFSFDETIQTLSQIFGEQSSLFNIRYQCLKITKESGDDWVKHAGIVNRECERFNLSSMSEDQFKCLVFVCSLRSPEDADIRTRILSKLEHCPNMTLQEVTNECQRLVNLKHDTSMVENTNQFLHVNAVERKVEQGSSIQNYRNDCGKPSSPCWLCGGWHFKRFCPFKSHRCTTCSRKGHKESHCKTRKRRQPKVYSKRFKPRTAKVTVAANRIGSHNRRKYVSLKINGYDARLQLDTASDITLISRRTWEKIGRPRIFSTYQTAHGASGGIINIAGEVHCKITVAELTKKGVIFLTERPALDLLGLDWIEKLKLLDRPINSICNNGTMSKVGDPTLFRGGG</sequence>
<evidence type="ECO:0000259" key="1">
    <source>
        <dbReference type="Pfam" id="PF23309"/>
    </source>
</evidence>
<dbReference type="Gene3D" id="2.40.70.10">
    <property type="entry name" value="Acid Proteases"/>
    <property type="match status" value="1"/>
</dbReference>